<evidence type="ECO:0000256" key="6">
    <source>
        <dbReference type="ARBA" id="ARBA00022801"/>
    </source>
</evidence>
<dbReference type="Pfam" id="PF17820">
    <property type="entry name" value="PDZ_6"/>
    <property type="match status" value="1"/>
</dbReference>
<comment type="subcellular location">
    <subcellularLocation>
        <location evidence="2">Membrane</location>
        <topology evidence="2">Multi-pass membrane protein</topology>
    </subcellularLocation>
</comment>
<dbReference type="GO" id="GO:0004222">
    <property type="term" value="F:metalloendopeptidase activity"/>
    <property type="evidence" value="ECO:0007669"/>
    <property type="project" value="InterPro"/>
</dbReference>
<dbReference type="OrthoDB" id="9782003at2"/>
<keyword evidence="14" id="KW-1185">Reference proteome</keyword>
<evidence type="ECO:0000256" key="4">
    <source>
        <dbReference type="ARBA" id="ARBA00022670"/>
    </source>
</evidence>
<evidence type="ECO:0000256" key="11">
    <source>
        <dbReference type="RuleBase" id="RU362031"/>
    </source>
</evidence>
<protein>
    <recommendedName>
        <fullName evidence="11">Zinc metalloprotease</fullName>
        <ecNumber evidence="11">3.4.24.-</ecNumber>
    </recommendedName>
</protein>
<reference evidence="13 14" key="1">
    <citation type="journal article" date="2006" name="PLoS Genet.">
        <title>Comparative genomics of emerging human ehrlichiosis agents.</title>
        <authorList>
            <person name="Dunning Hotopp J.C."/>
            <person name="Lin M."/>
            <person name="Madupu R."/>
            <person name="Crabtree J."/>
            <person name="Angiuoli S.V."/>
            <person name="Eisen J.A."/>
            <person name="Seshadri R."/>
            <person name="Ren Q."/>
            <person name="Wu M."/>
            <person name="Utterback T.R."/>
            <person name="Smith S."/>
            <person name="Lewis M."/>
            <person name="Khouri H."/>
            <person name="Zhang C."/>
            <person name="Niu H."/>
            <person name="Lin Q."/>
            <person name="Ohashi N."/>
            <person name="Zhi N."/>
            <person name="Nelson W."/>
            <person name="Brinkac L.M."/>
            <person name="Dodson R.J."/>
            <person name="Rosovitz M.J."/>
            <person name="Sundaram J."/>
            <person name="Daugherty S.C."/>
            <person name="Davidsen T."/>
            <person name="Durkin A.S."/>
            <person name="Gwinn M."/>
            <person name="Haft D.H."/>
            <person name="Selengut J.D."/>
            <person name="Sullivan S.A."/>
            <person name="Zafar N."/>
            <person name="Zhou L."/>
            <person name="Benahmed F."/>
            <person name="Forberger H."/>
            <person name="Halpin R."/>
            <person name="Mulligan S."/>
            <person name="Robinson J."/>
            <person name="White O."/>
            <person name="Rikihisa Y."/>
            <person name="Tettelin H."/>
        </authorList>
    </citation>
    <scope>NUCLEOTIDE SEQUENCE [LARGE SCALE GENOMIC DNA]</scope>
    <source>
        <strain evidence="14">ATCC VR-367 / Miyayama</strain>
    </source>
</reference>
<evidence type="ECO:0000256" key="3">
    <source>
        <dbReference type="ARBA" id="ARBA00007931"/>
    </source>
</evidence>
<dbReference type="InterPro" id="IPR008915">
    <property type="entry name" value="Peptidase_M50"/>
</dbReference>
<dbReference type="GO" id="GO:0046872">
    <property type="term" value="F:metal ion binding"/>
    <property type="evidence" value="ECO:0007669"/>
    <property type="project" value="UniProtKB-KW"/>
</dbReference>
<dbReference type="Proteomes" id="UP000001942">
    <property type="component" value="Chromosome"/>
</dbReference>
<dbReference type="Gene3D" id="2.30.42.10">
    <property type="match status" value="1"/>
</dbReference>
<evidence type="ECO:0000256" key="2">
    <source>
        <dbReference type="ARBA" id="ARBA00004141"/>
    </source>
</evidence>
<evidence type="ECO:0000256" key="10">
    <source>
        <dbReference type="ARBA" id="ARBA00023136"/>
    </source>
</evidence>
<keyword evidence="8 11" id="KW-1133">Transmembrane helix</keyword>
<dbReference type="PROSITE" id="PS50106">
    <property type="entry name" value="PDZ"/>
    <property type="match status" value="1"/>
</dbReference>
<evidence type="ECO:0000256" key="8">
    <source>
        <dbReference type="ARBA" id="ARBA00022989"/>
    </source>
</evidence>
<dbReference type="InterPro" id="IPR036034">
    <property type="entry name" value="PDZ_sf"/>
</dbReference>
<keyword evidence="5 11" id="KW-0812">Transmembrane</keyword>
<dbReference type="EMBL" id="CP000237">
    <property type="protein sequence ID" value="ABD45623.1"/>
    <property type="molecule type" value="Genomic_DNA"/>
</dbReference>
<evidence type="ECO:0000256" key="7">
    <source>
        <dbReference type="ARBA" id="ARBA00022833"/>
    </source>
</evidence>
<evidence type="ECO:0000313" key="13">
    <source>
        <dbReference type="EMBL" id="ABD45623.1"/>
    </source>
</evidence>
<keyword evidence="11" id="KW-0479">Metal-binding</keyword>
<dbReference type="GO" id="GO:0006508">
    <property type="term" value="P:proteolysis"/>
    <property type="evidence" value="ECO:0007669"/>
    <property type="project" value="UniProtKB-KW"/>
</dbReference>
<dbReference type="STRING" id="222891.NSE_0719"/>
<evidence type="ECO:0000259" key="12">
    <source>
        <dbReference type="PROSITE" id="PS50106"/>
    </source>
</evidence>
<dbReference type="CDD" id="cd23081">
    <property type="entry name" value="cpPDZ_EcRseP-like"/>
    <property type="match status" value="1"/>
</dbReference>
<comment type="cofactor">
    <cofactor evidence="1 11">
        <name>Zn(2+)</name>
        <dbReference type="ChEBI" id="CHEBI:29105"/>
    </cofactor>
</comment>
<evidence type="ECO:0000256" key="1">
    <source>
        <dbReference type="ARBA" id="ARBA00001947"/>
    </source>
</evidence>
<dbReference type="EC" id="3.4.24.-" evidence="11"/>
<keyword evidence="9 11" id="KW-0482">Metalloprotease</keyword>
<dbReference type="CDD" id="cd06163">
    <property type="entry name" value="S2P-M50_PDZ_RseP-like"/>
    <property type="match status" value="1"/>
</dbReference>
<dbReference type="PANTHER" id="PTHR42837">
    <property type="entry name" value="REGULATOR OF SIGMA-E PROTEASE RSEP"/>
    <property type="match status" value="1"/>
</dbReference>
<dbReference type="SUPFAM" id="SSF50156">
    <property type="entry name" value="PDZ domain-like"/>
    <property type="match status" value="1"/>
</dbReference>
<evidence type="ECO:0000256" key="9">
    <source>
        <dbReference type="ARBA" id="ARBA00023049"/>
    </source>
</evidence>
<proteinExistence type="inferred from homology"/>
<dbReference type="InterPro" id="IPR001478">
    <property type="entry name" value="PDZ"/>
</dbReference>
<evidence type="ECO:0000313" key="14">
    <source>
        <dbReference type="Proteomes" id="UP000001942"/>
    </source>
</evidence>
<dbReference type="NCBIfam" id="TIGR00054">
    <property type="entry name" value="RIP metalloprotease RseP"/>
    <property type="match status" value="1"/>
</dbReference>
<evidence type="ECO:0000256" key="5">
    <source>
        <dbReference type="ARBA" id="ARBA00022692"/>
    </source>
</evidence>
<feature type="transmembrane region" description="Helical" evidence="11">
    <location>
        <begin position="290"/>
        <end position="310"/>
    </location>
</feature>
<dbReference type="SMART" id="SM00228">
    <property type="entry name" value="PDZ"/>
    <property type="match status" value="1"/>
</dbReference>
<dbReference type="Pfam" id="PF02163">
    <property type="entry name" value="Peptidase_M50"/>
    <property type="match status" value="1"/>
</dbReference>
<feature type="domain" description="PDZ" evidence="12">
    <location>
        <begin position="141"/>
        <end position="170"/>
    </location>
</feature>
<dbReference type="InterPro" id="IPR004387">
    <property type="entry name" value="Pept_M50_Zn"/>
</dbReference>
<feature type="transmembrane region" description="Helical" evidence="11">
    <location>
        <begin position="340"/>
        <end position="358"/>
    </location>
</feature>
<sequence>MGGLLLYLASFLLVVSVIVFAHEFGHYIFAKMFGVKVEEFSIGFGKELFGFSDKSGTRWKLSMIPAGGYVKMFGDLDKSSAVDFEKIHMMDDCMKAQTLNYKPLYQKALVIFGGPFANFVFAFLVLSFLYGYFGKVTVEPVVASVISDSPAAHAGFRVGDRILTMNNKPIASFDEIRKFIYLNRDSAVSFTVLRNGDEISMSVTPRIEVGEDIFGNREELPKLGIEASKIQRSEIGVVGAMRFSLIEIGNVIHSTLKLLWQTITGKAKTNAIGGPIKIAKYSGQSMRMGFTMVLWFMAMLSINLGLFNLFPIPMLDGGHLLFYLIEWIKGDRVAIGFQQWAGRAGMLLLIAILVFAVFNDIRFVLR</sequence>
<feature type="transmembrane region" description="Helical" evidence="11">
    <location>
        <begin position="108"/>
        <end position="133"/>
    </location>
</feature>
<keyword evidence="10 11" id="KW-0472">Membrane</keyword>
<dbReference type="InterPro" id="IPR041489">
    <property type="entry name" value="PDZ_6"/>
</dbReference>
<keyword evidence="7 11" id="KW-0862">Zinc</keyword>
<keyword evidence="4" id="KW-0645">Protease</keyword>
<dbReference type="GO" id="GO:0016020">
    <property type="term" value="C:membrane"/>
    <property type="evidence" value="ECO:0007669"/>
    <property type="project" value="UniProtKB-SubCell"/>
</dbReference>
<keyword evidence="6 11" id="KW-0378">Hydrolase</keyword>
<dbReference type="RefSeq" id="WP_011452101.1">
    <property type="nucleotide sequence ID" value="NC_007798.1"/>
</dbReference>
<dbReference type="AlphaFoldDB" id="Q2GD51"/>
<dbReference type="KEGG" id="nse:NSE_0719"/>
<dbReference type="PANTHER" id="PTHR42837:SF2">
    <property type="entry name" value="MEMBRANE METALLOPROTEASE ARASP2, CHLOROPLASTIC-RELATED"/>
    <property type="match status" value="1"/>
</dbReference>
<organism evidence="13 14">
    <name type="scientific">Ehrlichia sennetsu (strain ATCC VR-367 / Miyayama)</name>
    <name type="common">Neorickettsia sennetsu</name>
    <dbReference type="NCBI Taxonomy" id="222891"/>
    <lineage>
        <taxon>Bacteria</taxon>
        <taxon>Pseudomonadati</taxon>
        <taxon>Pseudomonadota</taxon>
        <taxon>Alphaproteobacteria</taxon>
        <taxon>Rickettsiales</taxon>
        <taxon>Anaplasmataceae</taxon>
        <taxon>Ehrlichia</taxon>
    </lineage>
</organism>
<dbReference type="HOGENOM" id="CLU_025778_1_0_5"/>
<accession>Q2GD51</accession>
<gene>
    <name evidence="13" type="ordered locus">NSE_0719</name>
</gene>
<name>Q2GD51_EHRS3</name>
<dbReference type="eggNOG" id="COG0750">
    <property type="taxonomic scope" value="Bacteria"/>
</dbReference>
<comment type="similarity">
    <text evidence="3 11">Belongs to the peptidase M50B family.</text>
</comment>